<protein>
    <recommendedName>
        <fullName evidence="5">Anthocyanin 5-aromatic acyltransferase</fullName>
    </recommendedName>
</protein>
<dbReference type="InterPro" id="IPR051504">
    <property type="entry name" value="Plant_metabolite_acyltrans"/>
</dbReference>
<evidence type="ECO:0000256" key="2">
    <source>
        <dbReference type="ARBA" id="ARBA00023315"/>
    </source>
</evidence>
<accession>A0A6V7NL12</accession>
<dbReference type="PANTHER" id="PTHR31625">
    <property type="match status" value="1"/>
</dbReference>
<dbReference type="AlphaFoldDB" id="A0A6V7NL12"/>
<feature type="compositionally biased region" description="Low complexity" evidence="3">
    <location>
        <begin position="113"/>
        <end position="132"/>
    </location>
</feature>
<sequence length="453" mass="48516">MAPPPPSPPLMVKLRTIATCGISPPEGSVPPTAVPLTFFDLMFLHARPMERLFFYPFPHPTFHFLSSFLPPSNPPSPSPSNPSSPSPPSSAPPPTPPTASSSSTPTPPPPASSSPSRSASTTAAAADFSTASQGPARATSASSGRSCLVLHRPTPPDPRRDGVSAPWRRRGDHHAPCGQRRQQLHTIPTNVGRRRPQVVQRHLSLDAHPVGPVVDRSLVPDPHGLYSLFYKTISGKSPAPAAASSPTDVVLASFTIKSSHVKTLKAAFRCSTAAITIAFTWINYVRARELAKRNDKVYLAIPVDFRRRMWPPLPAEYFRNCIGPHFVEAEAEDLSGTNGLTVAAKAIDKAIKSVASAGFEGAEPEKWLEMLLGLPAEAILIAGGSHRFAVYDMDFGWGRPVQVDLATVGRTGLFAVAESGEEEGGVEIGLAFPRNEMDLFQNFFAQGLGHLDG</sequence>
<dbReference type="InterPro" id="IPR023213">
    <property type="entry name" value="CAT-like_dom_sf"/>
</dbReference>
<gene>
    <name evidence="4" type="ORF">CB5_LOCUS2177</name>
</gene>
<evidence type="ECO:0008006" key="5">
    <source>
        <dbReference type="Google" id="ProtNLM"/>
    </source>
</evidence>
<feature type="compositionally biased region" description="Pro residues" evidence="3">
    <location>
        <begin position="71"/>
        <end position="97"/>
    </location>
</feature>
<dbReference type="Pfam" id="PF02458">
    <property type="entry name" value="Transferase"/>
    <property type="match status" value="1"/>
</dbReference>
<evidence type="ECO:0000313" key="4">
    <source>
        <dbReference type="EMBL" id="CAD1818966.1"/>
    </source>
</evidence>
<keyword evidence="1" id="KW-0808">Transferase</keyword>
<evidence type="ECO:0000256" key="3">
    <source>
        <dbReference type="SAM" id="MobiDB-lite"/>
    </source>
</evidence>
<dbReference type="GO" id="GO:0016747">
    <property type="term" value="F:acyltransferase activity, transferring groups other than amino-acyl groups"/>
    <property type="evidence" value="ECO:0007669"/>
    <property type="project" value="UniProtKB-ARBA"/>
</dbReference>
<reference evidence="4" key="1">
    <citation type="submission" date="2020-07" db="EMBL/GenBank/DDBJ databases">
        <authorList>
            <person name="Lin J."/>
        </authorList>
    </citation>
    <scope>NUCLEOTIDE SEQUENCE</scope>
</reference>
<keyword evidence="2" id="KW-0012">Acyltransferase</keyword>
<evidence type="ECO:0000256" key="1">
    <source>
        <dbReference type="ARBA" id="ARBA00022679"/>
    </source>
</evidence>
<dbReference type="Gene3D" id="3.30.559.10">
    <property type="entry name" value="Chloramphenicol acetyltransferase-like domain"/>
    <property type="match status" value="2"/>
</dbReference>
<name>A0A6V7NL12_ANACO</name>
<feature type="region of interest" description="Disordered" evidence="3">
    <location>
        <begin position="71"/>
        <end position="180"/>
    </location>
</feature>
<organism evidence="4">
    <name type="scientific">Ananas comosus var. bracteatus</name>
    <name type="common">red pineapple</name>
    <dbReference type="NCBI Taxonomy" id="296719"/>
    <lineage>
        <taxon>Eukaryota</taxon>
        <taxon>Viridiplantae</taxon>
        <taxon>Streptophyta</taxon>
        <taxon>Embryophyta</taxon>
        <taxon>Tracheophyta</taxon>
        <taxon>Spermatophyta</taxon>
        <taxon>Magnoliopsida</taxon>
        <taxon>Liliopsida</taxon>
        <taxon>Poales</taxon>
        <taxon>Bromeliaceae</taxon>
        <taxon>Bromelioideae</taxon>
        <taxon>Ananas</taxon>
    </lineage>
</organism>
<dbReference type="EMBL" id="LR862139">
    <property type="protein sequence ID" value="CAD1818966.1"/>
    <property type="molecule type" value="Genomic_DNA"/>
</dbReference>
<proteinExistence type="predicted"/>